<feature type="transmembrane region" description="Helical" evidence="1">
    <location>
        <begin position="474"/>
        <end position="496"/>
    </location>
</feature>
<feature type="transmembrane region" description="Helical" evidence="1">
    <location>
        <begin position="441"/>
        <end position="468"/>
    </location>
</feature>
<reference evidence="2 3" key="1">
    <citation type="journal article" date="2000" name="Nature">
        <title>The genome sequence of the thermoacidophilic scavenger Thermoplasma acidophilum.</title>
        <authorList>
            <person name="Ruepp A."/>
            <person name="Graml W."/>
            <person name="Santos-Martinez M.L."/>
            <person name="Koretke K.K."/>
            <person name="Volker C."/>
            <person name="Mewes H.W."/>
            <person name="Frishman D."/>
            <person name="Stocker S."/>
            <person name="Lupas A.N."/>
            <person name="Baumeister W."/>
        </authorList>
    </citation>
    <scope>NUCLEOTIDE SEQUENCE [LARGE SCALE GENOMIC DNA]</scope>
    <source>
        <strain evidence="3">ATCC 25905 / DSM 1728 / JCM 9062 / NBRC 15155 / AMRC-C165</strain>
    </source>
</reference>
<dbReference type="InterPro" id="IPR018646">
    <property type="entry name" value="12TM_1"/>
</dbReference>
<feature type="transmembrane region" description="Helical" evidence="1">
    <location>
        <begin position="400"/>
        <end position="420"/>
    </location>
</feature>
<keyword evidence="1" id="KW-0812">Transmembrane</keyword>
<dbReference type="InterPro" id="IPR054100">
    <property type="entry name" value="12TM_1_arc"/>
</dbReference>
<organism evidence="2 3">
    <name type="scientific">Thermoplasma acidophilum (strain ATCC 25905 / DSM 1728 / JCM 9062 / NBRC 15155 / AMRC-C165)</name>
    <dbReference type="NCBI Taxonomy" id="273075"/>
    <lineage>
        <taxon>Archaea</taxon>
        <taxon>Methanobacteriati</taxon>
        <taxon>Thermoplasmatota</taxon>
        <taxon>Thermoplasmata</taxon>
        <taxon>Thermoplasmatales</taxon>
        <taxon>Thermoplasmataceae</taxon>
        <taxon>Thermoplasma</taxon>
    </lineage>
</organism>
<keyword evidence="1" id="KW-0472">Membrane</keyword>
<feature type="transmembrane region" description="Helical" evidence="1">
    <location>
        <begin position="95"/>
        <end position="121"/>
    </location>
</feature>
<dbReference type="TCDB" id="3.A.1.128.7">
    <property type="family name" value="the atp-binding cassette (abc) superfamily"/>
</dbReference>
<dbReference type="Pfam" id="PF09847">
    <property type="entry name" value="12TM_1"/>
    <property type="match status" value="1"/>
</dbReference>
<protein>
    <submittedName>
        <fullName evidence="2">Conserved hypothetical membrane protein</fullName>
    </submittedName>
</protein>
<feature type="transmembrane region" description="Helical" evidence="1">
    <location>
        <begin position="53"/>
        <end position="75"/>
    </location>
</feature>
<name>Q9HM06_THEAC</name>
<proteinExistence type="predicted"/>
<dbReference type="STRING" id="273075.gene:9571280"/>
<dbReference type="AlphaFoldDB" id="Q9HM06"/>
<feature type="transmembrane region" description="Helical" evidence="1">
    <location>
        <begin position="298"/>
        <end position="321"/>
    </location>
</feature>
<feature type="transmembrane region" description="Helical" evidence="1">
    <location>
        <begin position="20"/>
        <end position="41"/>
    </location>
</feature>
<evidence type="ECO:0000313" key="2">
    <source>
        <dbReference type="EMBL" id="CAC11213.1"/>
    </source>
</evidence>
<keyword evidence="3" id="KW-1185">Reference proteome</keyword>
<dbReference type="HOGENOM" id="CLU_533847_0_0_2"/>
<evidence type="ECO:0000256" key="1">
    <source>
        <dbReference type="SAM" id="Phobius"/>
    </source>
</evidence>
<dbReference type="EnsemblBacteria" id="CAC11213">
    <property type="protein sequence ID" value="CAC11213"/>
    <property type="gene ID" value="CAC11213"/>
</dbReference>
<gene>
    <name evidence="2" type="ordered locus">Ta0065</name>
</gene>
<dbReference type="InParanoid" id="Q9HM06"/>
<dbReference type="PIRSF" id="PIRSF018875">
    <property type="entry name" value="UCP018875_ABC_perm"/>
    <property type="match status" value="1"/>
</dbReference>
<dbReference type="PaxDb" id="273075-Ta0065m"/>
<dbReference type="EMBL" id="AL445063">
    <property type="protein sequence ID" value="CAC11213.1"/>
    <property type="molecule type" value="Genomic_DNA"/>
</dbReference>
<feature type="transmembrane region" description="Helical" evidence="1">
    <location>
        <begin position="327"/>
        <end position="351"/>
    </location>
</feature>
<evidence type="ECO:0000313" key="3">
    <source>
        <dbReference type="Proteomes" id="UP000001024"/>
    </source>
</evidence>
<dbReference type="eggNOG" id="arCOG02444">
    <property type="taxonomic scope" value="Archaea"/>
</dbReference>
<feature type="transmembrane region" description="Helical" evidence="1">
    <location>
        <begin position="175"/>
        <end position="199"/>
    </location>
</feature>
<accession>Q9HM06</accession>
<keyword evidence="1" id="KW-1133">Transmembrane helix</keyword>
<dbReference type="Proteomes" id="UP000001024">
    <property type="component" value="Chromosome"/>
</dbReference>
<dbReference type="KEGG" id="tac:Ta0065"/>
<feature type="transmembrane region" description="Helical" evidence="1">
    <location>
        <begin position="219"/>
        <end position="249"/>
    </location>
</feature>
<feature type="transmembrane region" description="Helical" evidence="1">
    <location>
        <begin position="127"/>
        <end position="154"/>
    </location>
</feature>
<feature type="transmembrane region" description="Helical" evidence="1">
    <location>
        <begin position="372"/>
        <end position="394"/>
    </location>
</feature>
<sequence length="515" mass="58202">MARSSRVRNKGNYIMRYVNISYGATSFSFIVFSLILVAPSLMEHRIYTLSSVVLLLFVYSLFINISNSLLFFVSVNINHILDPLRILPVDFPDHVIAVSWFIYTGSSSLFAVLPAIFLAAFLLGDPYILVIGLIWSIFSVLLGYIIGSSIFVAFGSRISGKRTRSTNILRNVGRIVFLVFVFAIFEIILYNANIVNGIIPRLPYPYSYFIPIFNIQSTVFFFHGIYMQATGFIISMVYTALASFAFIYVNRKAFYRLLEPTARNQSRVKTQMKAEVRSRPFSFFSKDLKISSRKSQNLVLLIMPLFFVFPTIMSEVLYAPTSKADPIILYNAMVAFVIVTSSFYSILFLVIEGNGISFIKALPLDGNSIIRWKISAPTFIFAVISISTLAAISVKALMGAAFYIIIIVDMMLYFVSSTVYNMNRLYRKIPDTADTVNFYSFGGQIAFITTFAFTGLIVGSADIFSLFLQDLLRLNAYFFFLINTVIGIIVLLFMVFRYNIVLLNADRESGQSVHQ</sequence>